<dbReference type="Proteomes" id="UP001501410">
    <property type="component" value="Unassembled WGS sequence"/>
</dbReference>
<keyword evidence="1" id="KW-0732">Signal</keyword>
<reference evidence="3" key="1">
    <citation type="journal article" date="2019" name="Int. J. Syst. Evol. Microbiol.">
        <title>The Global Catalogue of Microorganisms (GCM) 10K type strain sequencing project: providing services to taxonomists for standard genome sequencing and annotation.</title>
        <authorList>
            <consortium name="The Broad Institute Genomics Platform"/>
            <consortium name="The Broad Institute Genome Sequencing Center for Infectious Disease"/>
            <person name="Wu L."/>
            <person name="Ma J."/>
        </authorList>
    </citation>
    <scope>NUCLEOTIDE SEQUENCE [LARGE SCALE GENOMIC DNA]</scope>
    <source>
        <strain evidence="3">JCM 31921</strain>
    </source>
</reference>
<keyword evidence="3" id="KW-1185">Reference proteome</keyword>
<protein>
    <recommendedName>
        <fullName evidence="4">Outer membrane protein beta-barrel domain-containing protein</fullName>
    </recommendedName>
</protein>
<accession>A0ABP8MKM9</accession>
<evidence type="ECO:0000313" key="3">
    <source>
        <dbReference type="Proteomes" id="UP001501410"/>
    </source>
</evidence>
<dbReference type="EMBL" id="BAABEZ010000004">
    <property type="protein sequence ID" value="GAA4451148.1"/>
    <property type="molecule type" value="Genomic_DNA"/>
</dbReference>
<comment type="caution">
    <text evidence="2">The sequence shown here is derived from an EMBL/GenBank/DDBJ whole genome shotgun (WGS) entry which is preliminary data.</text>
</comment>
<gene>
    <name evidence="2" type="ORF">GCM10023092_08330</name>
</gene>
<evidence type="ECO:0000256" key="1">
    <source>
        <dbReference type="SAM" id="SignalP"/>
    </source>
</evidence>
<evidence type="ECO:0000313" key="2">
    <source>
        <dbReference type="EMBL" id="GAA4451148.1"/>
    </source>
</evidence>
<feature type="signal peptide" evidence="1">
    <location>
        <begin position="1"/>
        <end position="19"/>
    </location>
</feature>
<proteinExistence type="predicted"/>
<sequence length="215" mass="22948">MLLVTGLLLFSLNSSFAQALGGLNPTRKSPAGPTLYAGIKIGANFSYLSGTDWSNGVRSNLLGGLFGGVRGAGFGVQGEALFEQSVYTTGDGFYNAFKSDYANAADSLKQGRFRVNKLVLPILLQFRVAHLVWIQPGVQFYGIVSVNDVNGVVNDAKKLFRSGSVAGVMGATVRLGNVDMGARLIFDVQDLSANSAISNNWKQYMIQAHIGLSLF</sequence>
<organism evidence="2 3">
    <name type="scientific">Rurimicrobium arvi</name>
    <dbReference type="NCBI Taxonomy" id="2049916"/>
    <lineage>
        <taxon>Bacteria</taxon>
        <taxon>Pseudomonadati</taxon>
        <taxon>Bacteroidota</taxon>
        <taxon>Chitinophagia</taxon>
        <taxon>Chitinophagales</taxon>
        <taxon>Chitinophagaceae</taxon>
        <taxon>Rurimicrobium</taxon>
    </lineage>
</organism>
<name>A0ABP8MKM9_9BACT</name>
<evidence type="ECO:0008006" key="4">
    <source>
        <dbReference type="Google" id="ProtNLM"/>
    </source>
</evidence>
<feature type="chain" id="PRO_5045038757" description="Outer membrane protein beta-barrel domain-containing protein" evidence="1">
    <location>
        <begin position="20"/>
        <end position="215"/>
    </location>
</feature>